<dbReference type="EMBL" id="BPQV01000005">
    <property type="protein sequence ID" value="GJE27251.1"/>
    <property type="molecule type" value="Genomic_DNA"/>
</dbReference>
<protein>
    <submittedName>
        <fullName evidence="1">Uncharacterized protein</fullName>
    </submittedName>
</protein>
<organism evidence="1 2">
    <name type="scientific">Methylobacterium organophilum</name>
    <dbReference type="NCBI Taxonomy" id="410"/>
    <lineage>
        <taxon>Bacteria</taxon>
        <taxon>Pseudomonadati</taxon>
        <taxon>Pseudomonadota</taxon>
        <taxon>Alphaproteobacteria</taxon>
        <taxon>Hyphomicrobiales</taxon>
        <taxon>Methylobacteriaceae</taxon>
        <taxon>Methylobacterium</taxon>
    </lineage>
</organism>
<gene>
    <name evidence="1" type="ORF">LKMONMHP_2109</name>
</gene>
<evidence type="ECO:0000313" key="1">
    <source>
        <dbReference type="EMBL" id="GJE27251.1"/>
    </source>
</evidence>
<sequence length="123" mass="14020">MPAHFYTTKDKANGYDALIEPFNGLFRELKDLGKKKPDAALSAAKVKMLNRILQDVIELLDGEQGHKYLDLLDDETLPQYSDAVLVMAQFEGALQAFHSRYHGFQSAYHESRWFIQDTKGAKK</sequence>
<dbReference type="RefSeq" id="WP_238311104.1">
    <property type="nucleotide sequence ID" value="NZ_BPQV01000005.1"/>
</dbReference>
<evidence type="ECO:0000313" key="2">
    <source>
        <dbReference type="Proteomes" id="UP001055156"/>
    </source>
</evidence>
<comment type="caution">
    <text evidence="1">The sequence shown here is derived from an EMBL/GenBank/DDBJ whole genome shotgun (WGS) entry which is preliminary data.</text>
</comment>
<name>A0ABQ4T8A7_METOR</name>
<keyword evidence="2" id="KW-1185">Reference proteome</keyword>
<accession>A0ABQ4T8A7</accession>
<dbReference type="Proteomes" id="UP001055156">
    <property type="component" value="Unassembled WGS sequence"/>
</dbReference>
<reference evidence="1" key="1">
    <citation type="journal article" date="2021" name="Front. Microbiol.">
        <title>Comprehensive Comparative Genomics and Phenotyping of Methylobacterium Species.</title>
        <authorList>
            <person name="Alessa O."/>
            <person name="Ogura Y."/>
            <person name="Fujitani Y."/>
            <person name="Takami H."/>
            <person name="Hayashi T."/>
            <person name="Sahin N."/>
            <person name="Tani A."/>
        </authorList>
    </citation>
    <scope>NUCLEOTIDE SEQUENCE</scope>
    <source>
        <strain evidence="1">NBRC 15689</strain>
    </source>
</reference>
<proteinExistence type="predicted"/>
<reference evidence="1" key="2">
    <citation type="submission" date="2021-08" db="EMBL/GenBank/DDBJ databases">
        <authorList>
            <person name="Tani A."/>
            <person name="Ola A."/>
            <person name="Ogura Y."/>
            <person name="Katsura K."/>
            <person name="Hayashi T."/>
        </authorList>
    </citation>
    <scope>NUCLEOTIDE SEQUENCE</scope>
    <source>
        <strain evidence="1">NBRC 15689</strain>
    </source>
</reference>